<keyword evidence="4" id="KW-1185">Reference proteome</keyword>
<sequence length="374" mass="43305">MKKFLVSLIQSSEQGYIGYDQFIQEALYHPKLGYYHRNHDIFGKRGDFYTSTYVHPVFSRTILNVFIQLARSVKLPINVCELGAGEGMFAEQVIKELEMKNASYQYFYIETSESLKEKFKHRLSPDKRKHVHFFSSLDECLSVIGPFNGFIFSNEFLDAQPVKVIEKRNGQIQEVVISIDKQSELKERLVACPDPVLKWMDDYSVYLKEGQRIEVPVYIFPIMKKLHRILDKGVVLTIDYGYTGEEWKHPARKKGSLRGYDQHRMVEDLLRKPGEVDITHHVHWDTWIKAGEEQGMEFVGLFKQNEFLLKGGILNELEEDTSPDYFSEKHRKNRAIRSLIQGEGFAGMFDVCVQATGVDSDPIRGVLTKKPGFM</sequence>
<evidence type="ECO:0000256" key="2">
    <source>
        <dbReference type="ARBA" id="ARBA00022679"/>
    </source>
</evidence>
<dbReference type="InterPro" id="IPR003788">
    <property type="entry name" value="NDUFAF7"/>
</dbReference>
<evidence type="ECO:0000256" key="1">
    <source>
        <dbReference type="ARBA" id="ARBA00022603"/>
    </source>
</evidence>
<dbReference type="GO" id="GO:0035243">
    <property type="term" value="F:protein-arginine omega-N symmetric methyltransferase activity"/>
    <property type="evidence" value="ECO:0007669"/>
    <property type="project" value="TreeGrafter"/>
</dbReference>
<reference evidence="3 4" key="1">
    <citation type="submission" date="2019-03" db="EMBL/GenBank/DDBJ databases">
        <title>Genomic Encyclopedia of Type Strains, Phase IV (KMG-IV): sequencing the most valuable type-strain genomes for metagenomic binning, comparative biology and taxonomic classification.</title>
        <authorList>
            <person name="Goeker M."/>
        </authorList>
    </citation>
    <scope>NUCLEOTIDE SEQUENCE [LARGE SCALE GENOMIC DNA]</scope>
    <source>
        <strain evidence="3 4">DSM 25894</strain>
    </source>
</reference>
<evidence type="ECO:0000313" key="3">
    <source>
        <dbReference type="EMBL" id="TCT26961.1"/>
    </source>
</evidence>
<keyword evidence="2 3" id="KW-0808">Transferase</keyword>
<dbReference type="Gene3D" id="3.40.50.12710">
    <property type="match status" value="1"/>
</dbReference>
<accession>A0A4V2V2X9</accession>
<organism evidence="3 4">
    <name type="scientific">Melghiribacillus thermohalophilus</name>
    <dbReference type="NCBI Taxonomy" id="1324956"/>
    <lineage>
        <taxon>Bacteria</taxon>
        <taxon>Bacillati</taxon>
        <taxon>Bacillota</taxon>
        <taxon>Bacilli</taxon>
        <taxon>Bacillales</taxon>
        <taxon>Bacillaceae</taxon>
        <taxon>Melghiribacillus</taxon>
    </lineage>
</organism>
<dbReference type="EMBL" id="SMAN01000001">
    <property type="protein sequence ID" value="TCT26961.1"/>
    <property type="molecule type" value="Genomic_DNA"/>
</dbReference>
<keyword evidence="1 3" id="KW-0489">Methyltransferase</keyword>
<dbReference type="InterPro" id="IPR029063">
    <property type="entry name" value="SAM-dependent_MTases_sf"/>
</dbReference>
<dbReference type="SUPFAM" id="SSF53335">
    <property type="entry name" value="S-adenosyl-L-methionine-dependent methyltransferases"/>
    <property type="match status" value="1"/>
</dbReference>
<dbReference type="OrthoDB" id="9794208at2"/>
<dbReference type="RefSeq" id="WP_132370425.1">
    <property type="nucleotide sequence ID" value="NZ_SMAN01000001.1"/>
</dbReference>
<protein>
    <submittedName>
        <fullName evidence="3">SAM-dependent MidA family methyltransferase</fullName>
    </submittedName>
</protein>
<comment type="caution">
    <text evidence="3">The sequence shown here is derived from an EMBL/GenBank/DDBJ whole genome shotgun (WGS) entry which is preliminary data.</text>
</comment>
<dbReference type="AlphaFoldDB" id="A0A4V2V2X9"/>
<name>A0A4V2V2X9_9BACI</name>
<dbReference type="Pfam" id="PF02636">
    <property type="entry name" value="Methyltransf_28"/>
    <property type="match status" value="1"/>
</dbReference>
<dbReference type="PANTHER" id="PTHR12049">
    <property type="entry name" value="PROTEIN ARGININE METHYLTRANSFERASE NDUFAF7, MITOCHONDRIAL"/>
    <property type="match status" value="1"/>
</dbReference>
<gene>
    <name evidence="3" type="ORF">EDD68_101321</name>
</gene>
<dbReference type="InterPro" id="IPR038375">
    <property type="entry name" value="NDUFAF7_sf"/>
</dbReference>
<dbReference type="Proteomes" id="UP000294650">
    <property type="component" value="Unassembled WGS sequence"/>
</dbReference>
<dbReference type="GO" id="GO:0032259">
    <property type="term" value="P:methylation"/>
    <property type="evidence" value="ECO:0007669"/>
    <property type="project" value="UniProtKB-KW"/>
</dbReference>
<evidence type="ECO:0000313" key="4">
    <source>
        <dbReference type="Proteomes" id="UP000294650"/>
    </source>
</evidence>
<dbReference type="PANTHER" id="PTHR12049:SF7">
    <property type="entry name" value="PROTEIN ARGININE METHYLTRANSFERASE NDUFAF7, MITOCHONDRIAL"/>
    <property type="match status" value="1"/>
</dbReference>
<proteinExistence type="predicted"/>